<keyword evidence="2" id="KW-1185">Reference proteome</keyword>
<evidence type="ECO:0000313" key="1">
    <source>
        <dbReference type="EMBL" id="KAK1299903.1"/>
    </source>
</evidence>
<reference evidence="1" key="2">
    <citation type="submission" date="2023-06" db="EMBL/GenBank/DDBJ databases">
        <authorList>
            <person name="Ma L."/>
            <person name="Liu K.-W."/>
            <person name="Li Z."/>
            <person name="Hsiao Y.-Y."/>
            <person name="Qi Y."/>
            <person name="Fu T."/>
            <person name="Tang G."/>
            <person name="Zhang D."/>
            <person name="Sun W.-H."/>
            <person name="Liu D.-K."/>
            <person name="Li Y."/>
            <person name="Chen G.-Z."/>
            <person name="Liu X.-D."/>
            <person name="Liao X.-Y."/>
            <person name="Jiang Y.-T."/>
            <person name="Yu X."/>
            <person name="Hao Y."/>
            <person name="Huang J."/>
            <person name="Zhao X.-W."/>
            <person name="Ke S."/>
            <person name="Chen Y.-Y."/>
            <person name="Wu W.-L."/>
            <person name="Hsu J.-L."/>
            <person name="Lin Y.-F."/>
            <person name="Huang M.-D."/>
            <person name="Li C.-Y."/>
            <person name="Huang L."/>
            <person name="Wang Z.-W."/>
            <person name="Zhao X."/>
            <person name="Zhong W.-Y."/>
            <person name="Peng D.-H."/>
            <person name="Ahmad S."/>
            <person name="Lan S."/>
            <person name="Zhang J.-S."/>
            <person name="Tsai W.-C."/>
            <person name="Van De Peer Y."/>
            <person name="Liu Z.-J."/>
        </authorList>
    </citation>
    <scope>NUCLEOTIDE SEQUENCE</scope>
    <source>
        <strain evidence="1">CP</strain>
        <tissue evidence="1">Leaves</tissue>
    </source>
</reference>
<reference evidence="1" key="1">
    <citation type="journal article" date="2023" name="Nat. Commun.">
        <title>Diploid and tetraploid genomes of Acorus and the evolution of monocots.</title>
        <authorList>
            <person name="Ma L."/>
            <person name="Liu K.W."/>
            <person name="Li Z."/>
            <person name="Hsiao Y.Y."/>
            <person name="Qi Y."/>
            <person name="Fu T."/>
            <person name="Tang G.D."/>
            <person name="Zhang D."/>
            <person name="Sun W.H."/>
            <person name="Liu D.K."/>
            <person name="Li Y."/>
            <person name="Chen G.Z."/>
            <person name="Liu X.D."/>
            <person name="Liao X.Y."/>
            <person name="Jiang Y.T."/>
            <person name="Yu X."/>
            <person name="Hao Y."/>
            <person name="Huang J."/>
            <person name="Zhao X.W."/>
            <person name="Ke S."/>
            <person name="Chen Y.Y."/>
            <person name="Wu W.L."/>
            <person name="Hsu J.L."/>
            <person name="Lin Y.F."/>
            <person name="Huang M.D."/>
            <person name="Li C.Y."/>
            <person name="Huang L."/>
            <person name="Wang Z.W."/>
            <person name="Zhao X."/>
            <person name="Zhong W.Y."/>
            <person name="Peng D.H."/>
            <person name="Ahmad S."/>
            <person name="Lan S."/>
            <person name="Zhang J.S."/>
            <person name="Tsai W.C."/>
            <person name="Van de Peer Y."/>
            <person name="Liu Z.J."/>
        </authorList>
    </citation>
    <scope>NUCLEOTIDE SEQUENCE</scope>
    <source>
        <strain evidence="1">CP</strain>
    </source>
</reference>
<gene>
    <name evidence="1" type="ORF">QJS10_CPB13g01537</name>
</gene>
<dbReference type="Proteomes" id="UP001180020">
    <property type="component" value="Unassembled WGS sequence"/>
</dbReference>
<accession>A0AAV9DID7</accession>
<proteinExistence type="predicted"/>
<sequence>MEWANSLCQGANSGPLPTPLKIVWCFRRPEIPVQCSKPFGMGVRKMIRLGGA</sequence>
<dbReference type="EMBL" id="JAUJYO010000013">
    <property type="protein sequence ID" value="KAK1299903.1"/>
    <property type="molecule type" value="Genomic_DNA"/>
</dbReference>
<dbReference type="AlphaFoldDB" id="A0AAV9DID7"/>
<comment type="caution">
    <text evidence="1">The sequence shown here is derived from an EMBL/GenBank/DDBJ whole genome shotgun (WGS) entry which is preliminary data.</text>
</comment>
<evidence type="ECO:0000313" key="2">
    <source>
        <dbReference type="Proteomes" id="UP001180020"/>
    </source>
</evidence>
<protein>
    <submittedName>
        <fullName evidence="1">Uncharacterized protein</fullName>
    </submittedName>
</protein>
<organism evidence="1 2">
    <name type="scientific">Acorus calamus</name>
    <name type="common">Sweet flag</name>
    <dbReference type="NCBI Taxonomy" id="4465"/>
    <lineage>
        <taxon>Eukaryota</taxon>
        <taxon>Viridiplantae</taxon>
        <taxon>Streptophyta</taxon>
        <taxon>Embryophyta</taxon>
        <taxon>Tracheophyta</taxon>
        <taxon>Spermatophyta</taxon>
        <taxon>Magnoliopsida</taxon>
        <taxon>Liliopsida</taxon>
        <taxon>Acoraceae</taxon>
        <taxon>Acorus</taxon>
    </lineage>
</organism>
<name>A0AAV9DID7_ACOCL</name>